<keyword evidence="2" id="KW-1185">Reference proteome</keyword>
<sequence>MPAQEMHTVMAQKHILVQAAMLQQGTLAVVRSSMSGLVRRRSIFVFPLARERSMTRLIRVLANPRASIARNITFTKVLSMPGLVRCLDIMNSRWLGNLNTGNGGEGGDGRSGDAYAVLYGATPHSGSGYERAVKRDGHDREHSGAEAHSGPGGNASGGNVKGDGGLINILSGNGGDGGDASSGSAFAYGKDAKAYSGPGGNASGGSVNHEMERKPGYGYGRRSNGIIDVASSVYS</sequence>
<evidence type="ECO:0000313" key="2">
    <source>
        <dbReference type="Proteomes" id="UP001207468"/>
    </source>
</evidence>
<gene>
    <name evidence="1" type="ORF">F5148DRAFT_1161632</name>
</gene>
<evidence type="ECO:0000313" key="1">
    <source>
        <dbReference type="EMBL" id="KAI9512624.1"/>
    </source>
</evidence>
<name>A0ACC0UNH3_9AGAM</name>
<dbReference type="Proteomes" id="UP001207468">
    <property type="component" value="Unassembled WGS sequence"/>
</dbReference>
<organism evidence="1 2">
    <name type="scientific">Russula earlei</name>
    <dbReference type="NCBI Taxonomy" id="71964"/>
    <lineage>
        <taxon>Eukaryota</taxon>
        <taxon>Fungi</taxon>
        <taxon>Dikarya</taxon>
        <taxon>Basidiomycota</taxon>
        <taxon>Agaricomycotina</taxon>
        <taxon>Agaricomycetes</taxon>
        <taxon>Russulales</taxon>
        <taxon>Russulaceae</taxon>
        <taxon>Russula</taxon>
    </lineage>
</organism>
<protein>
    <submittedName>
        <fullName evidence="1">Uncharacterized protein</fullName>
    </submittedName>
</protein>
<comment type="caution">
    <text evidence="1">The sequence shown here is derived from an EMBL/GenBank/DDBJ whole genome shotgun (WGS) entry which is preliminary data.</text>
</comment>
<accession>A0ACC0UNH3</accession>
<dbReference type="EMBL" id="JAGFNK010000007">
    <property type="protein sequence ID" value="KAI9512624.1"/>
    <property type="molecule type" value="Genomic_DNA"/>
</dbReference>
<reference evidence="1" key="1">
    <citation type="submission" date="2021-03" db="EMBL/GenBank/DDBJ databases">
        <title>Evolutionary priming and transition to the ectomycorrhizal habit in an iconic lineage of mushroom-forming fungi: is preadaptation a requirement?</title>
        <authorList>
            <consortium name="DOE Joint Genome Institute"/>
            <person name="Looney B.P."/>
            <person name="Miyauchi S."/>
            <person name="Morin E."/>
            <person name="Drula E."/>
            <person name="Courty P.E."/>
            <person name="Chicoki N."/>
            <person name="Fauchery L."/>
            <person name="Kohler A."/>
            <person name="Kuo A."/>
            <person name="LaButti K."/>
            <person name="Pangilinan J."/>
            <person name="Lipzen A."/>
            <person name="Riley R."/>
            <person name="Andreopoulos W."/>
            <person name="He G."/>
            <person name="Johnson J."/>
            <person name="Barry K.W."/>
            <person name="Grigoriev I.V."/>
            <person name="Nagy L."/>
            <person name="Hibbett D."/>
            <person name="Henrissat B."/>
            <person name="Matheny P.B."/>
            <person name="Labbe J."/>
            <person name="Martin A.F."/>
        </authorList>
    </citation>
    <scope>NUCLEOTIDE SEQUENCE</scope>
    <source>
        <strain evidence="1">BPL698</strain>
    </source>
</reference>
<proteinExistence type="predicted"/>